<dbReference type="PANTHER" id="PTHR12729:SF1">
    <property type="entry name" value="TRNAHIS GUANYLYLTRANSFERASE CATALYTIC DOMAIN-CONTAINING PROTEIN"/>
    <property type="match status" value="1"/>
</dbReference>
<proteinExistence type="predicted"/>
<protein>
    <recommendedName>
        <fullName evidence="1">tRNAHis guanylyltransferase catalytic domain-containing protein</fullName>
    </recommendedName>
</protein>
<dbReference type="InterPro" id="IPR007537">
    <property type="entry name" value="tRNAHis_GuaTrfase_Thg1"/>
</dbReference>
<dbReference type="GO" id="GO:0006400">
    <property type="term" value="P:tRNA modification"/>
    <property type="evidence" value="ECO:0007669"/>
    <property type="project" value="InterPro"/>
</dbReference>
<evidence type="ECO:0000313" key="3">
    <source>
        <dbReference type="Proteomes" id="UP000176939"/>
    </source>
</evidence>
<dbReference type="PANTHER" id="PTHR12729">
    <property type="entry name" value="TRNA(HIS) GUANYLYLTRANSFERASE-RELATED"/>
    <property type="match status" value="1"/>
</dbReference>
<evidence type="ECO:0000313" key="2">
    <source>
        <dbReference type="EMBL" id="OGM09264.1"/>
    </source>
</evidence>
<dbReference type="Proteomes" id="UP000176939">
    <property type="component" value="Unassembled WGS sequence"/>
</dbReference>
<comment type="caution">
    <text evidence="2">The sequence shown here is derived from an EMBL/GenBank/DDBJ whole genome shotgun (WGS) entry which is preliminary data.</text>
</comment>
<reference evidence="2 3" key="1">
    <citation type="journal article" date="2016" name="Nat. Commun.">
        <title>Thousands of microbial genomes shed light on interconnected biogeochemical processes in an aquifer system.</title>
        <authorList>
            <person name="Anantharaman K."/>
            <person name="Brown C.T."/>
            <person name="Hug L.A."/>
            <person name="Sharon I."/>
            <person name="Castelle C.J."/>
            <person name="Probst A.J."/>
            <person name="Thomas B.C."/>
            <person name="Singh A."/>
            <person name="Wilkins M.J."/>
            <person name="Karaoz U."/>
            <person name="Brodie E.L."/>
            <person name="Williams K.H."/>
            <person name="Hubbard S.S."/>
            <person name="Banfield J.F."/>
        </authorList>
    </citation>
    <scope>NUCLEOTIDE SEQUENCE [LARGE SCALE GENOMIC DNA]</scope>
</reference>
<gene>
    <name evidence="2" type="ORF">A2Z67_04975</name>
</gene>
<dbReference type="Pfam" id="PF04446">
    <property type="entry name" value="Thg1"/>
    <property type="match status" value="1"/>
</dbReference>
<accession>A0A1F7X2E3</accession>
<dbReference type="Gene3D" id="3.30.70.3000">
    <property type="match status" value="1"/>
</dbReference>
<dbReference type="InterPro" id="IPR038469">
    <property type="entry name" value="tRNAHis_GuaTrfase_Thg1_sf"/>
</dbReference>
<dbReference type="InterPro" id="IPR024956">
    <property type="entry name" value="tRNAHis_GuaTrfase_cat"/>
</dbReference>
<dbReference type="AlphaFoldDB" id="A0A1F7X2E3"/>
<name>A0A1F7X2E3_9BACT</name>
<dbReference type="GO" id="GO:0008193">
    <property type="term" value="F:tRNA guanylyltransferase activity"/>
    <property type="evidence" value="ECO:0007669"/>
    <property type="project" value="InterPro"/>
</dbReference>
<dbReference type="GO" id="GO:0000287">
    <property type="term" value="F:magnesium ion binding"/>
    <property type="evidence" value="ECO:0007669"/>
    <property type="project" value="InterPro"/>
</dbReference>
<sequence>MENELGDRIKRNYEDSYRIYLTRRTPVIIRVDGKAFHTLTSKMKKHLEAPFFPHFMNSMLYATEKTAEEMQGFKLGYVQSDEASFLLTDYDKLETEAWFNYNLNKIVSVSASTMTAYFNDFWELGMTGLEGKVSVFDARAFNIPKEEIANYFLWRCQDWERNSLSMYCQAFFSHKELMNKGREEQHEMLHSIGKNWATDLSPREKNGTFIFRDGKTVNDFKADYGIINSWCALEGV</sequence>
<dbReference type="EMBL" id="MGFQ01000024">
    <property type="protein sequence ID" value="OGM09264.1"/>
    <property type="molecule type" value="Genomic_DNA"/>
</dbReference>
<evidence type="ECO:0000259" key="1">
    <source>
        <dbReference type="Pfam" id="PF04446"/>
    </source>
</evidence>
<feature type="domain" description="tRNAHis guanylyltransferase catalytic" evidence="1">
    <location>
        <begin position="11"/>
        <end position="144"/>
    </location>
</feature>
<organism evidence="2 3">
    <name type="scientific">Candidatus Woesebacteria bacterium RBG_13_36_22</name>
    <dbReference type="NCBI Taxonomy" id="1802478"/>
    <lineage>
        <taxon>Bacteria</taxon>
        <taxon>Candidatus Woeseibacteriota</taxon>
    </lineage>
</organism>